<dbReference type="Proteomes" id="UP001165065">
    <property type="component" value="Unassembled WGS sequence"/>
</dbReference>
<accession>A0A9W7L3W7</accession>
<dbReference type="OrthoDB" id="5985440at2759"/>
<feature type="transmembrane region" description="Helical" evidence="1">
    <location>
        <begin position="91"/>
        <end position="112"/>
    </location>
</feature>
<name>A0A9W7L3W7_9STRA</name>
<keyword evidence="3" id="KW-1185">Reference proteome</keyword>
<gene>
    <name evidence="2" type="ORF">TrCOL_g9226</name>
</gene>
<feature type="transmembrane region" description="Helical" evidence="1">
    <location>
        <begin position="210"/>
        <end position="229"/>
    </location>
</feature>
<feature type="transmembrane region" description="Helical" evidence="1">
    <location>
        <begin position="132"/>
        <end position="155"/>
    </location>
</feature>
<dbReference type="EMBL" id="BRYA01000615">
    <property type="protein sequence ID" value="GMI25735.1"/>
    <property type="molecule type" value="Genomic_DNA"/>
</dbReference>
<proteinExistence type="predicted"/>
<feature type="transmembrane region" description="Helical" evidence="1">
    <location>
        <begin position="245"/>
        <end position="265"/>
    </location>
</feature>
<feature type="transmembrane region" description="Helical" evidence="1">
    <location>
        <begin position="167"/>
        <end position="190"/>
    </location>
</feature>
<dbReference type="AlphaFoldDB" id="A0A9W7L3W7"/>
<evidence type="ECO:0000256" key="1">
    <source>
        <dbReference type="SAM" id="Phobius"/>
    </source>
</evidence>
<sequence>MSATSTNIEECRAKDVCLNEGTKCCRPGHNGTLCNECTKERRSLLEGGGDDNRGFHCRPGHNGTLCNECTKGYYGDPVQTCKPCKFSTLDIVFTILVPLGVLACVCCVWLLLRQAAKGAEGVQVWHKVKNGLKVLFATGQIIASVHSVIRAVVLPENFDKVIRSMKILNFSFFTVVPISCWFDTSINYYAETSWLLIPVVSPFEELRDSVVAILAGAMMILTYTVAWLMKSRRTSLDDKYEADGLGFLMILCMGGILLVFILWAIRTMRETKKQQDDLALDVLKRVERGSWSDGHGGSVGSVGSVGVEVDGVEMGDLGGGVGRSSEFAFENPMRGGGGGVQGGHA</sequence>
<evidence type="ECO:0000313" key="2">
    <source>
        <dbReference type="EMBL" id="GMI25735.1"/>
    </source>
</evidence>
<reference evidence="3" key="1">
    <citation type="journal article" date="2023" name="Commun. Biol.">
        <title>Genome analysis of Parmales, the sister group of diatoms, reveals the evolutionary specialization of diatoms from phago-mixotrophs to photoautotrophs.</title>
        <authorList>
            <person name="Ban H."/>
            <person name="Sato S."/>
            <person name="Yoshikawa S."/>
            <person name="Yamada K."/>
            <person name="Nakamura Y."/>
            <person name="Ichinomiya M."/>
            <person name="Sato N."/>
            <person name="Blanc-Mathieu R."/>
            <person name="Endo H."/>
            <person name="Kuwata A."/>
            <person name="Ogata H."/>
        </authorList>
    </citation>
    <scope>NUCLEOTIDE SEQUENCE [LARGE SCALE GENOMIC DNA]</scope>
</reference>
<keyword evidence="1" id="KW-0812">Transmembrane</keyword>
<comment type="caution">
    <text evidence="2">The sequence shown here is derived from an EMBL/GenBank/DDBJ whole genome shotgun (WGS) entry which is preliminary data.</text>
</comment>
<evidence type="ECO:0000313" key="3">
    <source>
        <dbReference type="Proteomes" id="UP001165065"/>
    </source>
</evidence>
<protein>
    <submittedName>
        <fullName evidence="2">Uncharacterized protein</fullName>
    </submittedName>
</protein>
<keyword evidence="1" id="KW-0472">Membrane</keyword>
<keyword evidence="1" id="KW-1133">Transmembrane helix</keyword>
<organism evidence="2 3">
    <name type="scientific">Triparma columacea</name>
    <dbReference type="NCBI Taxonomy" id="722753"/>
    <lineage>
        <taxon>Eukaryota</taxon>
        <taxon>Sar</taxon>
        <taxon>Stramenopiles</taxon>
        <taxon>Ochrophyta</taxon>
        <taxon>Bolidophyceae</taxon>
        <taxon>Parmales</taxon>
        <taxon>Triparmaceae</taxon>
        <taxon>Triparma</taxon>
    </lineage>
</organism>